<keyword evidence="3" id="KW-1185">Reference proteome</keyword>
<dbReference type="Gene3D" id="3.40.30.10">
    <property type="entry name" value="Glutaredoxin"/>
    <property type="match status" value="1"/>
</dbReference>
<dbReference type="Pfam" id="PF00462">
    <property type="entry name" value="Glutaredoxin"/>
    <property type="match status" value="1"/>
</dbReference>
<dbReference type="Proteomes" id="UP000440004">
    <property type="component" value="Unassembled WGS sequence"/>
</dbReference>
<dbReference type="AlphaFoldDB" id="A0A6A7KCD8"/>
<protein>
    <submittedName>
        <fullName evidence="2">Glutaredoxin family protein</fullName>
    </submittedName>
</protein>
<gene>
    <name evidence="2" type="ORF">GC105_12875</name>
</gene>
<proteinExistence type="predicted"/>
<sequence length="92" mass="10701">MNFNSVKGSNRGKVRLYALSTCGWCKKTKRLLDELGIAYDYIYVDLESEENQIILDRDLEKYDVDIIYPTIVIDDNRIIKGFDSNAIRGEFE</sequence>
<organism evidence="2 3">
    <name type="scientific">Alkalibaculum sporogenes</name>
    <dbReference type="NCBI Taxonomy" id="2655001"/>
    <lineage>
        <taxon>Bacteria</taxon>
        <taxon>Bacillati</taxon>
        <taxon>Bacillota</taxon>
        <taxon>Clostridia</taxon>
        <taxon>Eubacteriales</taxon>
        <taxon>Eubacteriaceae</taxon>
        <taxon>Alkalibaculum</taxon>
    </lineage>
</organism>
<dbReference type="PROSITE" id="PS51354">
    <property type="entry name" value="GLUTAREDOXIN_2"/>
    <property type="match status" value="1"/>
</dbReference>
<evidence type="ECO:0000313" key="3">
    <source>
        <dbReference type="Proteomes" id="UP000440004"/>
    </source>
</evidence>
<dbReference type="InterPro" id="IPR036249">
    <property type="entry name" value="Thioredoxin-like_sf"/>
</dbReference>
<reference evidence="2 3" key="1">
    <citation type="submission" date="2019-10" db="EMBL/GenBank/DDBJ databases">
        <title>Alkalibaculum tamaniensis sp.nov., a new alkaliphilic acetogen, isolated on methoxylated aromatics from a mud volcano.</title>
        <authorList>
            <person name="Khomyakova M.A."/>
            <person name="Merkel A.Y."/>
            <person name="Bonch-Osmolovskaya E.A."/>
            <person name="Slobodkin A.I."/>
        </authorList>
    </citation>
    <scope>NUCLEOTIDE SEQUENCE [LARGE SCALE GENOMIC DNA]</scope>
    <source>
        <strain evidence="2 3">M08DMB</strain>
    </source>
</reference>
<comment type="caution">
    <text evidence="2">The sequence shown here is derived from an EMBL/GenBank/DDBJ whole genome shotgun (WGS) entry which is preliminary data.</text>
</comment>
<feature type="domain" description="Glutaredoxin" evidence="1">
    <location>
        <begin position="14"/>
        <end position="57"/>
    </location>
</feature>
<dbReference type="InterPro" id="IPR002109">
    <property type="entry name" value="Glutaredoxin"/>
</dbReference>
<evidence type="ECO:0000313" key="2">
    <source>
        <dbReference type="EMBL" id="MPW26683.1"/>
    </source>
</evidence>
<dbReference type="RefSeq" id="WP_152805436.1">
    <property type="nucleotide sequence ID" value="NZ_WHNX01000023.1"/>
</dbReference>
<name>A0A6A7KCD8_9FIRM</name>
<dbReference type="EMBL" id="WHNX01000023">
    <property type="protein sequence ID" value="MPW26683.1"/>
    <property type="molecule type" value="Genomic_DNA"/>
</dbReference>
<dbReference type="SUPFAM" id="SSF52833">
    <property type="entry name" value="Thioredoxin-like"/>
    <property type="match status" value="1"/>
</dbReference>
<accession>A0A6A7KCD8</accession>
<dbReference type="CDD" id="cd02976">
    <property type="entry name" value="NrdH"/>
    <property type="match status" value="1"/>
</dbReference>
<evidence type="ECO:0000259" key="1">
    <source>
        <dbReference type="Pfam" id="PF00462"/>
    </source>
</evidence>